<organism evidence="8 10">
    <name type="scientific">Methanosphaera cuniculi</name>
    <dbReference type="NCBI Taxonomy" id="1077256"/>
    <lineage>
        <taxon>Archaea</taxon>
        <taxon>Methanobacteriati</taxon>
        <taxon>Methanobacteriota</taxon>
        <taxon>Methanomada group</taxon>
        <taxon>Methanobacteria</taxon>
        <taxon>Methanobacteriales</taxon>
        <taxon>Methanobacteriaceae</taxon>
        <taxon>Methanosphaera</taxon>
    </lineage>
</organism>
<dbReference type="HAMAP" id="MF_00449">
    <property type="entry name" value="RAD50"/>
    <property type="match status" value="1"/>
</dbReference>
<dbReference type="InterPro" id="IPR038729">
    <property type="entry name" value="Rad50/SbcC_AAA"/>
</dbReference>
<dbReference type="PANTHER" id="PTHR32114:SF2">
    <property type="entry name" value="ABC TRANSPORTER ABCH.3"/>
    <property type="match status" value="1"/>
</dbReference>
<evidence type="ECO:0000256" key="2">
    <source>
        <dbReference type="ARBA" id="ARBA00022801"/>
    </source>
</evidence>
<feature type="binding site" evidence="5">
    <location>
        <position position="141"/>
    </location>
    <ligand>
        <name>ATP</name>
        <dbReference type="ChEBI" id="CHEBI:30616"/>
    </ligand>
</feature>
<reference evidence="9 11" key="1">
    <citation type="submission" date="2016-04" db="EMBL/GenBank/DDBJ databases">
        <title>Genome sequence of Methanosphaera cuniculi DSM 4103.</title>
        <authorList>
            <person name="Poehlein A."/>
            <person name="Seedorf H."/>
            <person name="Daniel R."/>
        </authorList>
    </citation>
    <scope>NUCLEOTIDE SEQUENCE [LARGE SCALE GENOMIC DNA]</scope>
    <source>
        <strain evidence="9 11">DSM 4103</strain>
    </source>
</reference>
<evidence type="ECO:0000256" key="3">
    <source>
        <dbReference type="ARBA" id="ARBA00023054"/>
    </source>
</evidence>
<keyword evidence="5" id="KW-0862">Zinc</keyword>
<comment type="function">
    <text evidence="5">Part of the Rad50/Mre11 complex, which is involved in the early steps of DNA double-strand break (DSB) repair. The complex may facilitate opening of the processed DNA ends to aid in the recruitment of HerA and NurA. Rad50 controls the balance between DNA end bridging and DNA resection via ATP-dependent structural rearrangements of the Rad50/Mre11 complex.</text>
</comment>
<comment type="similarity">
    <text evidence="5">Belongs to the SMC family. RAD50 subfamily.</text>
</comment>
<dbReference type="RefSeq" id="WP_095608960.1">
    <property type="nucleotide sequence ID" value="NZ_LMVN01000023.1"/>
</dbReference>
<evidence type="ECO:0000313" key="8">
    <source>
        <dbReference type="EMBL" id="PAV07038.1"/>
    </source>
</evidence>
<dbReference type="GO" id="GO:0006302">
    <property type="term" value="P:double-strand break repair"/>
    <property type="evidence" value="ECO:0007669"/>
    <property type="project" value="UniProtKB-UniRule"/>
</dbReference>
<feature type="domain" description="Rad50/SbcC-type AAA" evidence="7">
    <location>
        <begin position="6"/>
        <end position="238"/>
    </location>
</feature>
<gene>
    <name evidence="5" type="primary">rad50</name>
    <name evidence="8" type="ORF">ASJ82_02065</name>
    <name evidence="9" type="ORF">MSCUN_15250</name>
</gene>
<dbReference type="Pfam" id="PF13304">
    <property type="entry name" value="AAA_21"/>
    <property type="match status" value="1"/>
</dbReference>
<evidence type="ECO:0000256" key="1">
    <source>
        <dbReference type="ARBA" id="ARBA00022763"/>
    </source>
</evidence>
<evidence type="ECO:0000256" key="5">
    <source>
        <dbReference type="HAMAP-Rule" id="MF_00449"/>
    </source>
</evidence>
<comment type="subunit">
    <text evidence="5">Homodimer. Forms a heterotetramer composed of two Mre11 subunits and two Rad50 subunits.</text>
</comment>
<feature type="coiled-coil region" evidence="5">
    <location>
        <begin position="471"/>
        <end position="515"/>
    </location>
</feature>
<reference evidence="8 10" key="2">
    <citation type="journal article" date="2017" name="BMC Genomics">
        <title>Genomic analysis of methanogenic archaea reveals a shift towards energy conservation.</title>
        <authorList>
            <person name="Gilmore S.P."/>
            <person name="Henske J.K."/>
            <person name="Sexton J.A."/>
            <person name="Solomon K.V."/>
            <person name="Seppala S."/>
            <person name="Yoo J.I."/>
            <person name="Huyett L.M."/>
            <person name="Pressman A."/>
            <person name="Cogan J.Z."/>
            <person name="Kivenson V."/>
            <person name="Peng X."/>
            <person name="Tan Y."/>
            <person name="Valentine D.L."/>
            <person name="O'Malley M.A."/>
        </authorList>
    </citation>
    <scope>NUCLEOTIDE SEQUENCE [LARGE SCALE GENOMIC DNA]</scope>
    <source>
        <strain evidence="8 10">1R-7</strain>
    </source>
</reference>
<evidence type="ECO:0000256" key="4">
    <source>
        <dbReference type="ARBA" id="ARBA00023204"/>
    </source>
</evidence>
<dbReference type="Proteomes" id="UP000217528">
    <property type="component" value="Unassembled WGS sequence"/>
</dbReference>
<keyword evidence="10" id="KW-1185">Reference proteome</keyword>
<dbReference type="Gene3D" id="1.10.287.510">
    <property type="entry name" value="Helix hairpin bin"/>
    <property type="match status" value="1"/>
</dbReference>
<dbReference type="InterPro" id="IPR027417">
    <property type="entry name" value="P-loop_NTPase"/>
</dbReference>
<evidence type="ECO:0000313" key="10">
    <source>
        <dbReference type="Proteomes" id="UP000217528"/>
    </source>
</evidence>
<dbReference type="InterPro" id="IPR022982">
    <property type="entry name" value="Rad50_ATPase_archaeal"/>
</dbReference>
<dbReference type="SUPFAM" id="SSF75712">
    <property type="entry name" value="Rad50 coiled-coil Zn hook"/>
    <property type="match status" value="1"/>
</dbReference>
<evidence type="ECO:0000259" key="7">
    <source>
        <dbReference type="Pfam" id="PF13476"/>
    </source>
</evidence>
<dbReference type="InterPro" id="IPR003959">
    <property type="entry name" value="ATPase_AAA_core"/>
</dbReference>
<protein>
    <recommendedName>
        <fullName evidence="5">DNA double-strand break repair Rad50 ATPase</fullName>
    </recommendedName>
</protein>
<feature type="coiled-coil region" evidence="5">
    <location>
        <begin position="326"/>
        <end position="434"/>
    </location>
</feature>
<dbReference type="EMBL" id="LMVN01000023">
    <property type="protein sequence ID" value="PAV07038.1"/>
    <property type="molecule type" value="Genomic_DNA"/>
</dbReference>
<evidence type="ECO:0000259" key="6">
    <source>
        <dbReference type="Pfam" id="PF13304"/>
    </source>
</evidence>
<feature type="coiled-coil region" evidence="5">
    <location>
        <begin position="688"/>
        <end position="743"/>
    </location>
</feature>
<accession>A0A2A2HCG5</accession>
<dbReference type="GO" id="GO:0016887">
    <property type="term" value="F:ATP hydrolysis activity"/>
    <property type="evidence" value="ECO:0007669"/>
    <property type="project" value="UniProtKB-UniRule"/>
</dbReference>
<comment type="caution">
    <text evidence="5">Lacks conserved residue(s) required for the propagation of feature annotation.</text>
</comment>
<name>A0A2A2HCG5_9EURY</name>
<dbReference type="GO" id="GO:0008270">
    <property type="term" value="F:zinc ion binding"/>
    <property type="evidence" value="ECO:0007669"/>
    <property type="project" value="UniProtKB-UniRule"/>
</dbReference>
<evidence type="ECO:0000313" key="9">
    <source>
        <dbReference type="EMBL" id="PWL07550.1"/>
    </source>
</evidence>
<dbReference type="Pfam" id="PF13476">
    <property type="entry name" value="AAA_23"/>
    <property type="match status" value="1"/>
</dbReference>
<feature type="binding site" evidence="5">
    <location>
        <position position="465"/>
    </location>
    <ligand>
        <name>Zn(2+)</name>
        <dbReference type="ChEBI" id="CHEBI:29105"/>
    </ligand>
</feature>
<dbReference type="PANTHER" id="PTHR32114">
    <property type="entry name" value="ABC TRANSPORTER ABCH.3"/>
    <property type="match status" value="1"/>
</dbReference>
<keyword evidence="3 5" id="KW-0175">Coiled coil</keyword>
<feature type="domain" description="ATPase AAA-type core" evidence="6">
    <location>
        <begin position="742"/>
        <end position="879"/>
    </location>
</feature>
<keyword evidence="5" id="KW-0547">Nucleotide-binding</keyword>
<dbReference type="Proteomes" id="UP000246004">
    <property type="component" value="Unassembled WGS sequence"/>
</dbReference>
<keyword evidence="5" id="KW-0479">Metal-binding</keyword>
<feature type="binding site" evidence="5">
    <location>
        <position position="462"/>
    </location>
    <ligand>
        <name>Zn(2+)</name>
        <dbReference type="ChEBI" id="CHEBI:29105"/>
    </ligand>
</feature>
<dbReference type="SUPFAM" id="SSF52540">
    <property type="entry name" value="P-loop containing nucleoside triphosphate hydrolases"/>
    <property type="match status" value="1"/>
</dbReference>
<keyword evidence="4 5" id="KW-0234">DNA repair</keyword>
<dbReference type="GO" id="GO:0005524">
    <property type="term" value="F:ATP binding"/>
    <property type="evidence" value="ECO:0007669"/>
    <property type="project" value="UniProtKB-UniRule"/>
</dbReference>
<keyword evidence="5" id="KW-0067">ATP-binding</keyword>
<feature type="binding site" evidence="5">
    <location>
        <begin position="32"/>
        <end position="38"/>
    </location>
    <ligand>
        <name>ATP</name>
        <dbReference type="ChEBI" id="CHEBI:30616"/>
    </ligand>
</feature>
<feature type="coiled-coil region" evidence="5">
    <location>
        <begin position="548"/>
        <end position="582"/>
    </location>
</feature>
<feature type="binding site" evidence="5">
    <location>
        <position position="12"/>
    </location>
    <ligand>
        <name>ATP</name>
        <dbReference type="ChEBI" id="CHEBI:30616"/>
    </ligand>
</feature>
<evidence type="ECO:0000313" key="11">
    <source>
        <dbReference type="Proteomes" id="UP000246004"/>
    </source>
</evidence>
<dbReference type="Gene3D" id="3.40.50.300">
    <property type="entry name" value="P-loop containing nucleotide triphosphate hydrolases"/>
    <property type="match status" value="2"/>
</dbReference>
<sequence>MIIKTLKLENFKSYKNSTIDFDQGISLILGENGSGKSSILEAISFALFGKLNTKLDEAIRKPINDEDTIEKMSVTLTFKHNGKTYKIKRQRKSNKTTVSLHDISDEKPFLLSKTADGVKEEVNNILNIDYDSFQNAVYIKQGEITKLTEATPAEKKKLIAKLLNIETLEKAYDNIQKIIKQYEDTLQYNKGELSRYEEKQENKKQTQQQIKQLKDEHDKLENEITKTQQQIKTYKEKLQKLETQKDEYNTINTDIQHKQKELIKTSNQIEDLTKTIQQIEDEEKKIKEIETKIQPLEDLKKADKAHSELKNQQTQLTPITQQITEIQKNEQILKNTKDDYEKYNKLQTQQKQLQQTREKLNEEVNQNNIKKAEIENLKQRRDTLQKQLQNNIINAVSKFHISFTTMSEIKEYLADKIEKSAENYHKLNEQIQKNKTIITTNQNLIESTKKSLEDLKNTTDTCPICQSEITHQKHEQLEAQYKKQIENYEQQNTKLSLENAKLNQKLENEEKLNNELFDFDLKLNTDDEKEFNTLKDEYKQRKTECPKIQQKQDEYNKCKEDLKNIQIQIDQLKENYESYKISTQVIENAPNLDILIQKQQNINNNINQQKLIVHEITMKHKIRDNLKHQITYLESLKDEQNRLKGKVTNKDTMIKQQQLFKDQHKNITLTMDDFKNRLIKLDYDKIQHEQIMKLYDDINHKNNEYEKQLSVNEKEIELNKQTLNKINSEIEELDKIKQETQSAQDYIKVLDIIRQTYSKDGVQSDLREEVKPQIERNTMNIFQEFGFDYSSVNLDRDYNITVKSHNEDLNLDQLSGGERIVIALALRLAIAKTIAKSSMELLILDEPTIHLDSERRSSLLEIISRINLVPQMIVVTHDDEMEALSNNIIKVKKENAISSIEN</sequence>
<keyword evidence="2 5" id="KW-0378">Hydrolase</keyword>
<feature type="coiled-coil region" evidence="5">
    <location>
        <begin position="165"/>
        <end position="299"/>
    </location>
</feature>
<dbReference type="OrthoDB" id="25344at2157"/>
<comment type="cofactor">
    <cofactor evidence="5">
        <name>Zn(2+)</name>
        <dbReference type="ChEBI" id="CHEBI:29105"/>
    </cofactor>
    <text evidence="5">Binds 1 zinc ion per homodimer.</text>
</comment>
<dbReference type="EMBL" id="LWMS01000047">
    <property type="protein sequence ID" value="PWL07550.1"/>
    <property type="molecule type" value="Genomic_DNA"/>
</dbReference>
<dbReference type="AlphaFoldDB" id="A0A2A2HCG5"/>
<comment type="domain">
    <text evidence="5">The two conserved Cys that bind zinc constitute the zinc-hook, which separates the large intramolecular coiled coil regions. The 2 Cys residues coordinate one molecule of zinc with the help of the 2 Cys residues of the zinc-hook of another Rad50 molecule, thereby forming a V-shaped homodimer.</text>
</comment>
<proteinExistence type="inferred from homology"/>
<keyword evidence="1 5" id="KW-0227">DNA damage</keyword>
<comment type="caution">
    <text evidence="8">The sequence shown here is derived from an EMBL/GenBank/DDBJ whole genome shotgun (WGS) entry which is preliminary data.</text>
</comment>
<dbReference type="Gene3D" id="1.10.287.1490">
    <property type="match status" value="1"/>
</dbReference>